<proteinExistence type="inferred from homology"/>
<protein>
    <submittedName>
        <fullName evidence="6">Pirin</fullName>
    </submittedName>
</protein>
<dbReference type="Pfam" id="PF05726">
    <property type="entry name" value="Pirin_C"/>
    <property type="match status" value="1"/>
</dbReference>
<feature type="domain" description="Pirin C-terminal" evidence="5">
    <location>
        <begin position="166"/>
        <end position="241"/>
    </location>
</feature>
<dbReference type="InterPro" id="IPR012093">
    <property type="entry name" value="Pirin"/>
</dbReference>
<feature type="binding site" evidence="2">
    <location>
        <position position="48"/>
    </location>
    <ligand>
        <name>Fe cation</name>
        <dbReference type="ChEBI" id="CHEBI:24875"/>
    </ligand>
</feature>
<dbReference type="CDD" id="cd02247">
    <property type="entry name" value="cupin_pirin_C"/>
    <property type="match status" value="1"/>
</dbReference>
<dbReference type="GeneID" id="97176369"/>
<dbReference type="AlphaFoldDB" id="A0A2H9YNI8"/>
<comment type="cofactor">
    <cofactor evidence="2">
        <name>Fe cation</name>
        <dbReference type="ChEBI" id="CHEBI:24875"/>
    </cofactor>
    <text evidence="2">Binds 1 Fe cation per subunit.</text>
</comment>
<dbReference type="Pfam" id="PF02678">
    <property type="entry name" value="Pirin"/>
    <property type="match status" value="1"/>
</dbReference>
<evidence type="ECO:0000259" key="5">
    <source>
        <dbReference type="Pfam" id="PF05726"/>
    </source>
</evidence>
<dbReference type="SUPFAM" id="SSF51182">
    <property type="entry name" value="RmlC-like cupins"/>
    <property type="match status" value="1"/>
</dbReference>
<gene>
    <name evidence="6" type="ORF">CWI32_14625</name>
</gene>
<dbReference type="EMBL" id="PHRG01000018">
    <property type="protein sequence ID" value="PJO74201.1"/>
    <property type="molecule type" value="Genomic_DNA"/>
</dbReference>
<dbReference type="InterPro" id="IPR003829">
    <property type="entry name" value="Pirin_N_dom"/>
</dbReference>
<dbReference type="PANTHER" id="PTHR13903:SF8">
    <property type="entry name" value="PIRIN"/>
    <property type="match status" value="1"/>
</dbReference>
<evidence type="ECO:0000313" key="6">
    <source>
        <dbReference type="EMBL" id="PJO74201.1"/>
    </source>
</evidence>
<evidence type="ECO:0000313" key="7">
    <source>
        <dbReference type="Proteomes" id="UP000243446"/>
    </source>
</evidence>
<feature type="binding site" evidence="2">
    <location>
        <position position="95"/>
    </location>
    <ligand>
        <name>Fe cation</name>
        <dbReference type="ChEBI" id="CHEBI:24875"/>
    </ligand>
</feature>
<feature type="binding site" evidence="2">
    <location>
        <position position="50"/>
    </location>
    <ligand>
        <name>Fe cation</name>
        <dbReference type="ChEBI" id="CHEBI:24875"/>
    </ligand>
</feature>
<dbReference type="InterPro" id="IPR014710">
    <property type="entry name" value="RmlC-like_jellyroll"/>
</dbReference>
<keyword evidence="2" id="KW-0408">Iron</keyword>
<reference evidence="6 7" key="1">
    <citation type="submission" date="2017-11" db="EMBL/GenBank/DDBJ databases">
        <title>Revising the taxonomy of the Acinetobacter lwoffii group: the description of Acinetobacter pseudolwoffii sp. nov. and emended description of Acinetobacter lwoffii.</title>
        <authorList>
            <person name="Nemec A."/>
            <person name="Radolfova-Krizova L."/>
        </authorList>
    </citation>
    <scope>NUCLEOTIDE SEQUENCE [LARGE SCALE GENOMIC DNA]</scope>
    <source>
        <strain evidence="6 7">ANC 5044</strain>
    </source>
</reference>
<dbReference type="GO" id="GO:0046872">
    <property type="term" value="F:metal ion binding"/>
    <property type="evidence" value="ECO:0007669"/>
    <property type="project" value="UniProtKB-KW"/>
</dbReference>
<organism evidence="6 7">
    <name type="scientific">Acinetobacter pseudolwoffii</name>
    <dbReference type="NCBI Taxonomy" id="2053287"/>
    <lineage>
        <taxon>Bacteria</taxon>
        <taxon>Pseudomonadati</taxon>
        <taxon>Pseudomonadota</taxon>
        <taxon>Gammaproteobacteria</taxon>
        <taxon>Moraxellales</taxon>
        <taxon>Moraxellaceae</taxon>
        <taxon>Acinetobacter</taxon>
    </lineage>
</organism>
<accession>A0A2H9YNI8</accession>
<comment type="caution">
    <text evidence="6">The sequence shown here is derived from an EMBL/GenBank/DDBJ whole genome shotgun (WGS) entry which is preliminary data.</text>
</comment>
<evidence type="ECO:0000256" key="3">
    <source>
        <dbReference type="RuleBase" id="RU003457"/>
    </source>
</evidence>
<sequence>MSIVIAQVQRANHGRQFHGYGLRTQESLISPILGVDHYWMNAPTFPPHRHQGMSAVSYLLEDSETGMANRDSIGTQNLIQAGGLHWTTAGRGVSHEEVPAEVGKTVHGLQFFVDLSESNSQIEPFPLILEAQDVPVIHLSNAKVRVPLGSYGDVHSPMNPPTEVTMLDISLQDGAEITVPIAIGHNMFAMPIAGMFEVEGQEFNPESLKLPVFPAQKVSRDMTFKAIQGNAHIVLFSGPPLFA</sequence>
<dbReference type="InterPro" id="IPR011051">
    <property type="entry name" value="RmlC_Cupin_sf"/>
</dbReference>
<name>A0A2H9YNI8_9GAMM</name>
<keyword evidence="2" id="KW-0479">Metal-binding</keyword>
<evidence type="ECO:0000259" key="4">
    <source>
        <dbReference type="Pfam" id="PF02678"/>
    </source>
</evidence>
<feature type="domain" description="Pirin N-terminal" evidence="4">
    <location>
        <begin position="43"/>
        <end position="113"/>
    </location>
</feature>
<dbReference type="Gene3D" id="2.60.120.10">
    <property type="entry name" value="Jelly Rolls"/>
    <property type="match status" value="1"/>
</dbReference>
<comment type="similarity">
    <text evidence="1 3">Belongs to the pirin family.</text>
</comment>
<feature type="binding site" evidence="2">
    <location>
        <position position="97"/>
    </location>
    <ligand>
        <name>Fe cation</name>
        <dbReference type="ChEBI" id="CHEBI:24875"/>
    </ligand>
</feature>
<dbReference type="RefSeq" id="WP_100535620.1">
    <property type="nucleotide sequence ID" value="NZ_CBDBYO010000047.1"/>
</dbReference>
<dbReference type="Proteomes" id="UP000243446">
    <property type="component" value="Unassembled WGS sequence"/>
</dbReference>
<evidence type="ECO:0000256" key="2">
    <source>
        <dbReference type="PIRSR" id="PIRSR006232-1"/>
    </source>
</evidence>
<dbReference type="InterPro" id="IPR008778">
    <property type="entry name" value="Pirin_C_dom"/>
</dbReference>
<evidence type="ECO:0000256" key="1">
    <source>
        <dbReference type="ARBA" id="ARBA00008416"/>
    </source>
</evidence>
<dbReference type="PANTHER" id="PTHR13903">
    <property type="entry name" value="PIRIN-RELATED"/>
    <property type="match status" value="1"/>
</dbReference>
<dbReference type="PIRSF" id="PIRSF006232">
    <property type="entry name" value="Pirin"/>
    <property type="match status" value="1"/>
</dbReference>